<dbReference type="Pfam" id="PF05117">
    <property type="entry name" value="DUF695"/>
    <property type="match status" value="1"/>
</dbReference>
<feature type="domain" description="DUF695" evidence="1">
    <location>
        <begin position="13"/>
        <end position="137"/>
    </location>
</feature>
<reference evidence="2 3" key="1">
    <citation type="submission" date="2011-10" db="EMBL/GenBank/DDBJ databases">
        <title>The Improved High-Quality Draft genome of Leptonema illini DSM 21528.</title>
        <authorList>
            <consortium name="US DOE Joint Genome Institute (JGI-PGF)"/>
            <person name="Lucas S."/>
            <person name="Copeland A."/>
            <person name="Lapidus A."/>
            <person name="Glavina del Rio T."/>
            <person name="Dalin E."/>
            <person name="Tice H."/>
            <person name="Bruce D."/>
            <person name="Goodwin L."/>
            <person name="Pitluck S."/>
            <person name="Peters L."/>
            <person name="Mikhailova N."/>
            <person name="Held B."/>
            <person name="Kyrpides N."/>
            <person name="Mavromatis K."/>
            <person name="Ivanova N."/>
            <person name="Markowitz V."/>
            <person name="Cheng J.-F."/>
            <person name="Hugenholtz P."/>
            <person name="Woyke T."/>
            <person name="Wu D."/>
            <person name="Gronow S."/>
            <person name="Wellnitz S."/>
            <person name="Brambilla E.-M."/>
            <person name="Klenk H.-P."/>
            <person name="Eisen J.A."/>
        </authorList>
    </citation>
    <scope>NUCLEOTIDE SEQUENCE [LARGE SCALE GENOMIC DNA]</scope>
    <source>
        <strain evidence="2 3">DSM 21528</strain>
    </source>
</reference>
<dbReference type="EMBL" id="JH597773">
    <property type="protein sequence ID" value="EHQ06287.1"/>
    <property type="molecule type" value="Genomic_DNA"/>
</dbReference>
<proteinExistence type="predicted"/>
<dbReference type="InterPro" id="IPR016097">
    <property type="entry name" value="DUF695"/>
</dbReference>
<organism evidence="2 3">
    <name type="scientific">Leptonema illini DSM 21528</name>
    <dbReference type="NCBI Taxonomy" id="929563"/>
    <lineage>
        <taxon>Bacteria</taxon>
        <taxon>Pseudomonadati</taxon>
        <taxon>Spirochaetota</taxon>
        <taxon>Spirochaetia</taxon>
        <taxon>Leptospirales</taxon>
        <taxon>Leptospiraceae</taxon>
        <taxon>Leptonema</taxon>
    </lineage>
</organism>
<name>H2CBB6_9LEPT</name>
<sequence>MGNDLSQIHITESWKVLNLQTGTTNAIVRINEGLSSIKGHPSLSNRIGIAMPLPPEISMDDLNSIEDFLFDSSEASNNRFIIAVIITAPEFREFVLYLNDPSDAIKVIENMKRKYPKWQFQYYVKSDPNWEGYSEFLR</sequence>
<gene>
    <name evidence="2" type="ORF">Lepil_1601</name>
</gene>
<accession>H2CBB6</accession>
<dbReference type="HOGENOM" id="CLU_1852718_0_0_12"/>
<evidence type="ECO:0000259" key="1">
    <source>
        <dbReference type="Pfam" id="PF05117"/>
    </source>
</evidence>
<evidence type="ECO:0000313" key="2">
    <source>
        <dbReference type="EMBL" id="EHQ06287.1"/>
    </source>
</evidence>
<keyword evidence="3" id="KW-1185">Reference proteome</keyword>
<evidence type="ECO:0000313" key="3">
    <source>
        <dbReference type="Proteomes" id="UP000005737"/>
    </source>
</evidence>
<dbReference type="AlphaFoldDB" id="H2CBB6"/>
<protein>
    <recommendedName>
        <fullName evidence="1">DUF695 domain-containing protein</fullName>
    </recommendedName>
</protein>
<dbReference type="Proteomes" id="UP000005737">
    <property type="component" value="Unassembled WGS sequence"/>
</dbReference>